<evidence type="ECO:0000313" key="3">
    <source>
        <dbReference type="Proteomes" id="UP000681162"/>
    </source>
</evidence>
<protein>
    <submittedName>
        <fullName evidence="2">Uncharacterized protein</fullName>
    </submittedName>
</protein>
<proteinExistence type="predicted"/>
<evidence type="ECO:0000313" key="2">
    <source>
        <dbReference type="EMBL" id="GIO40153.1"/>
    </source>
</evidence>
<gene>
    <name evidence="2" type="ORF">J41TS12_50140</name>
</gene>
<reference evidence="2 3" key="1">
    <citation type="submission" date="2021-03" db="EMBL/GenBank/DDBJ databases">
        <title>Antimicrobial resistance genes in bacteria isolated from Japanese honey, and their potential for conferring macrolide and lincosamide resistance in the American foulbrood pathogen Paenibacillus larvae.</title>
        <authorList>
            <person name="Okamoto M."/>
            <person name="Kumagai M."/>
            <person name="Kanamori H."/>
            <person name="Takamatsu D."/>
        </authorList>
    </citation>
    <scope>NUCLEOTIDE SEQUENCE [LARGE SCALE GENOMIC DNA]</scope>
    <source>
        <strain evidence="2 3">J41TS12</strain>
    </source>
</reference>
<comment type="caution">
    <text evidence="2">The sequence shown here is derived from an EMBL/GenBank/DDBJ whole genome shotgun (WGS) entry which is preliminary data.</text>
</comment>
<dbReference type="AlphaFoldDB" id="A0A920CJY6"/>
<keyword evidence="3" id="KW-1185">Reference proteome</keyword>
<name>A0A920CJY6_9BACL</name>
<keyword evidence="1" id="KW-0812">Transmembrane</keyword>
<organism evidence="2 3">
    <name type="scientific">Paenibacillus antibioticophila</name>
    <dbReference type="NCBI Taxonomy" id="1274374"/>
    <lineage>
        <taxon>Bacteria</taxon>
        <taxon>Bacillati</taxon>
        <taxon>Bacillota</taxon>
        <taxon>Bacilli</taxon>
        <taxon>Bacillales</taxon>
        <taxon>Paenibacillaceae</taxon>
        <taxon>Paenibacillus</taxon>
    </lineage>
</organism>
<feature type="transmembrane region" description="Helical" evidence="1">
    <location>
        <begin position="50"/>
        <end position="71"/>
    </location>
</feature>
<dbReference type="EMBL" id="BORR01000035">
    <property type="protein sequence ID" value="GIO40153.1"/>
    <property type="molecule type" value="Genomic_DNA"/>
</dbReference>
<dbReference type="RefSeq" id="WP_212944268.1">
    <property type="nucleotide sequence ID" value="NZ_BORR01000035.1"/>
</dbReference>
<sequence length="257" mass="29645">MSKYENEEGNQVFSKKTTIVIGLFLFVPIVFNYAFLSWRAPGVNGEVGDWIGFYANFIGVIGAVAIAIFQFKKQRELDQERDIEQNRSYVDIQDFRGPMMLVNVKTHENSRIISTEGYEYIMTESSPPMYKREKIPYLKISHYGTAPVITRCIISVDYTYQQNGVRKPQNEVYFLATIEQGVEIFLPLVPIGTDLNSSIDMVSLTFEYTSLKGERLKLVRKYNSTTETLFGENNKIIYTEELKTANWIYPNKIINSK</sequence>
<feature type="transmembrane region" description="Helical" evidence="1">
    <location>
        <begin position="20"/>
        <end position="38"/>
    </location>
</feature>
<accession>A0A920CJY6</accession>
<keyword evidence="1" id="KW-1133">Transmembrane helix</keyword>
<dbReference type="Proteomes" id="UP000681162">
    <property type="component" value="Unassembled WGS sequence"/>
</dbReference>
<evidence type="ECO:0000256" key="1">
    <source>
        <dbReference type="SAM" id="Phobius"/>
    </source>
</evidence>
<keyword evidence="1" id="KW-0472">Membrane</keyword>